<name>A0ABU4VEN7_9ACTN</name>
<accession>A0ABU4VEN7</accession>
<comment type="catalytic activity">
    <reaction evidence="4">
        <text>N-terminal L-lysyl-[protein] + L-leucyl-tRNA(Leu) = N-terminal L-leucyl-L-lysyl-[protein] + tRNA(Leu) + H(+)</text>
        <dbReference type="Rhea" id="RHEA:12340"/>
        <dbReference type="Rhea" id="RHEA-COMP:9613"/>
        <dbReference type="Rhea" id="RHEA-COMP:9622"/>
        <dbReference type="Rhea" id="RHEA-COMP:12670"/>
        <dbReference type="Rhea" id="RHEA-COMP:12671"/>
        <dbReference type="ChEBI" id="CHEBI:15378"/>
        <dbReference type="ChEBI" id="CHEBI:65249"/>
        <dbReference type="ChEBI" id="CHEBI:78442"/>
        <dbReference type="ChEBI" id="CHEBI:78494"/>
        <dbReference type="ChEBI" id="CHEBI:133043"/>
        <dbReference type="EC" id="2.3.2.6"/>
    </reaction>
</comment>
<sequence>MESGGAHTDDGSWILDPPGMLFVYEQGAFPMDTRGEDGQFRVAAYRADPRAILDLDAIRLPRTLRRTIPRHGFRLTVDAAFSEVVEHCAHRPGLGPGEVWLTPRLAGAYRALHRWGHARSFEVWDGDALVGGTFGVALGRAHTLESMFHLAPDAGSAAVLHAAVRMRGAGYRLLDVQQRTPHTARLGVREVAEAEFLERLRWALSPGLRPAALRRDAGPADGHELVAAIDRLTAARGRSSRSLGTVRRTSGDRTAIRGRFPDRAAGTR</sequence>
<evidence type="ECO:0000256" key="3">
    <source>
        <dbReference type="ARBA" id="ARBA00023315"/>
    </source>
</evidence>
<evidence type="ECO:0000313" key="6">
    <source>
        <dbReference type="Proteomes" id="UP001277761"/>
    </source>
</evidence>
<evidence type="ECO:0000256" key="4">
    <source>
        <dbReference type="HAMAP-Rule" id="MF_00688"/>
    </source>
</evidence>
<dbReference type="EMBL" id="JAXAVX010000001">
    <property type="protein sequence ID" value="MDX8150232.1"/>
    <property type="molecule type" value="Genomic_DNA"/>
</dbReference>
<keyword evidence="2 4" id="KW-0808">Transferase</keyword>
<dbReference type="HAMAP" id="MF_00688">
    <property type="entry name" value="Leu_Phe_trans"/>
    <property type="match status" value="1"/>
</dbReference>
<dbReference type="GO" id="GO:0008914">
    <property type="term" value="F:leucyl-tRNA--protein transferase activity"/>
    <property type="evidence" value="ECO:0007669"/>
    <property type="project" value="UniProtKB-EC"/>
</dbReference>
<dbReference type="RefSeq" id="WP_319952383.1">
    <property type="nucleotide sequence ID" value="NZ_JAXAVX010000001.1"/>
</dbReference>
<dbReference type="PANTHER" id="PTHR30098">
    <property type="entry name" value="LEUCYL/PHENYLALANYL-TRNA--PROTEIN TRANSFERASE"/>
    <property type="match status" value="1"/>
</dbReference>
<dbReference type="Gene3D" id="3.40.630.70">
    <property type="entry name" value="Leucyl/phenylalanyl-tRNA-protein transferase, C-terminal domain"/>
    <property type="match status" value="1"/>
</dbReference>
<dbReference type="InterPro" id="IPR004616">
    <property type="entry name" value="Leu/Phe-tRNA_Trfase"/>
</dbReference>
<dbReference type="NCBIfam" id="TIGR00667">
    <property type="entry name" value="aat"/>
    <property type="match status" value="1"/>
</dbReference>
<dbReference type="SUPFAM" id="SSF55729">
    <property type="entry name" value="Acyl-CoA N-acyltransferases (Nat)"/>
    <property type="match status" value="1"/>
</dbReference>
<keyword evidence="3 4" id="KW-0012">Acyltransferase</keyword>
<comment type="subcellular location">
    <subcellularLocation>
        <location evidence="4">Cytoplasm</location>
    </subcellularLocation>
</comment>
<dbReference type="EC" id="2.3.2.6" evidence="4"/>
<proteinExistence type="inferred from homology"/>
<evidence type="ECO:0000313" key="5">
    <source>
        <dbReference type="EMBL" id="MDX8150232.1"/>
    </source>
</evidence>
<keyword evidence="1 4" id="KW-0963">Cytoplasm</keyword>
<gene>
    <name evidence="4 5" type="primary">aat</name>
    <name evidence="5" type="ORF">SK069_01375</name>
</gene>
<comment type="caution">
    <text evidence="5">The sequence shown here is derived from an EMBL/GenBank/DDBJ whole genome shotgun (WGS) entry which is preliminary data.</text>
</comment>
<dbReference type="InterPro" id="IPR042203">
    <property type="entry name" value="Leu/Phe-tRNA_Trfase_C"/>
</dbReference>
<keyword evidence="6" id="KW-1185">Reference proteome</keyword>
<comment type="function">
    <text evidence="4">Functions in the N-end rule pathway of protein degradation where it conjugates Leu, Phe and, less efficiently, Met from aminoacyl-tRNAs to the N-termini of proteins containing an N-terminal arginine or lysine.</text>
</comment>
<dbReference type="InterPro" id="IPR016181">
    <property type="entry name" value="Acyl_CoA_acyltransferase"/>
</dbReference>
<dbReference type="Proteomes" id="UP001277761">
    <property type="component" value="Unassembled WGS sequence"/>
</dbReference>
<dbReference type="Pfam" id="PF03588">
    <property type="entry name" value="Leu_Phe_trans"/>
    <property type="match status" value="1"/>
</dbReference>
<comment type="catalytic activity">
    <reaction evidence="4">
        <text>N-terminal L-arginyl-[protein] + L-leucyl-tRNA(Leu) = N-terminal L-leucyl-L-arginyl-[protein] + tRNA(Leu) + H(+)</text>
        <dbReference type="Rhea" id="RHEA:50416"/>
        <dbReference type="Rhea" id="RHEA-COMP:9613"/>
        <dbReference type="Rhea" id="RHEA-COMP:9622"/>
        <dbReference type="Rhea" id="RHEA-COMP:12672"/>
        <dbReference type="Rhea" id="RHEA-COMP:12673"/>
        <dbReference type="ChEBI" id="CHEBI:15378"/>
        <dbReference type="ChEBI" id="CHEBI:64719"/>
        <dbReference type="ChEBI" id="CHEBI:78442"/>
        <dbReference type="ChEBI" id="CHEBI:78494"/>
        <dbReference type="ChEBI" id="CHEBI:133044"/>
        <dbReference type="EC" id="2.3.2.6"/>
    </reaction>
</comment>
<comment type="catalytic activity">
    <reaction evidence="4">
        <text>L-phenylalanyl-tRNA(Phe) + an N-terminal L-alpha-aminoacyl-[protein] = an N-terminal L-phenylalanyl-L-alpha-aminoacyl-[protein] + tRNA(Phe)</text>
        <dbReference type="Rhea" id="RHEA:43632"/>
        <dbReference type="Rhea" id="RHEA-COMP:9668"/>
        <dbReference type="Rhea" id="RHEA-COMP:9699"/>
        <dbReference type="Rhea" id="RHEA-COMP:10636"/>
        <dbReference type="Rhea" id="RHEA-COMP:10637"/>
        <dbReference type="ChEBI" id="CHEBI:78442"/>
        <dbReference type="ChEBI" id="CHEBI:78531"/>
        <dbReference type="ChEBI" id="CHEBI:78597"/>
        <dbReference type="ChEBI" id="CHEBI:83561"/>
        <dbReference type="EC" id="2.3.2.6"/>
    </reaction>
</comment>
<comment type="similarity">
    <text evidence="4">Belongs to the L/F-transferase family.</text>
</comment>
<organism evidence="5 6">
    <name type="scientific">Patulibacter brassicae</name>
    <dbReference type="NCBI Taxonomy" id="1705717"/>
    <lineage>
        <taxon>Bacteria</taxon>
        <taxon>Bacillati</taxon>
        <taxon>Actinomycetota</taxon>
        <taxon>Thermoleophilia</taxon>
        <taxon>Solirubrobacterales</taxon>
        <taxon>Patulibacteraceae</taxon>
        <taxon>Patulibacter</taxon>
    </lineage>
</organism>
<dbReference type="PANTHER" id="PTHR30098:SF2">
    <property type="entry name" value="LEUCYL_PHENYLALANYL-TRNA--PROTEIN TRANSFERASE"/>
    <property type="match status" value="1"/>
</dbReference>
<reference evidence="5 6" key="1">
    <citation type="submission" date="2023-11" db="EMBL/GenBank/DDBJ databases">
        <authorList>
            <person name="Xu M."/>
            <person name="Jiang T."/>
        </authorList>
    </citation>
    <scope>NUCLEOTIDE SEQUENCE [LARGE SCALE GENOMIC DNA]</scope>
    <source>
        <strain evidence="5 6">SD</strain>
    </source>
</reference>
<evidence type="ECO:0000256" key="1">
    <source>
        <dbReference type="ARBA" id="ARBA00022490"/>
    </source>
</evidence>
<protein>
    <recommendedName>
        <fullName evidence="4">Leucyl/phenylalanyl-tRNA--protein transferase</fullName>
        <ecNumber evidence="4">2.3.2.6</ecNumber>
    </recommendedName>
    <alternativeName>
        <fullName evidence="4">L/F-transferase</fullName>
    </alternativeName>
    <alternativeName>
        <fullName evidence="4">Leucyltransferase</fullName>
    </alternativeName>
    <alternativeName>
        <fullName evidence="4">Phenyalanyltransferase</fullName>
    </alternativeName>
</protein>
<evidence type="ECO:0000256" key="2">
    <source>
        <dbReference type="ARBA" id="ARBA00022679"/>
    </source>
</evidence>